<dbReference type="AlphaFoldDB" id="A0A834MJ98"/>
<dbReference type="EMBL" id="JAACXV010000077">
    <property type="protein sequence ID" value="KAF7284476.1"/>
    <property type="molecule type" value="Genomic_DNA"/>
</dbReference>
<evidence type="ECO:0000313" key="1">
    <source>
        <dbReference type="EMBL" id="KAF7284476.1"/>
    </source>
</evidence>
<evidence type="ECO:0000313" key="2">
    <source>
        <dbReference type="Proteomes" id="UP000625711"/>
    </source>
</evidence>
<dbReference type="OrthoDB" id="8184505at2759"/>
<proteinExistence type="predicted"/>
<dbReference type="Proteomes" id="UP000625711">
    <property type="component" value="Unassembled WGS sequence"/>
</dbReference>
<organism evidence="1 2">
    <name type="scientific">Rhynchophorus ferrugineus</name>
    <name type="common">Red palm weevil</name>
    <name type="synonym">Curculio ferrugineus</name>
    <dbReference type="NCBI Taxonomy" id="354439"/>
    <lineage>
        <taxon>Eukaryota</taxon>
        <taxon>Metazoa</taxon>
        <taxon>Ecdysozoa</taxon>
        <taxon>Arthropoda</taxon>
        <taxon>Hexapoda</taxon>
        <taxon>Insecta</taxon>
        <taxon>Pterygota</taxon>
        <taxon>Neoptera</taxon>
        <taxon>Endopterygota</taxon>
        <taxon>Coleoptera</taxon>
        <taxon>Polyphaga</taxon>
        <taxon>Cucujiformia</taxon>
        <taxon>Curculionidae</taxon>
        <taxon>Dryophthorinae</taxon>
        <taxon>Rhynchophorus</taxon>
    </lineage>
</organism>
<comment type="caution">
    <text evidence="1">The sequence shown here is derived from an EMBL/GenBank/DDBJ whole genome shotgun (WGS) entry which is preliminary data.</text>
</comment>
<keyword evidence="2" id="KW-1185">Reference proteome</keyword>
<accession>A0A834MJ98</accession>
<protein>
    <submittedName>
        <fullName evidence="1">Uncharacterized protein</fullName>
    </submittedName>
</protein>
<gene>
    <name evidence="1" type="ORF">GWI33_022070</name>
</gene>
<name>A0A834MJ98_RHYFE</name>
<sequence length="120" mass="13022">MLVVDRNVFDRLQADRSGLDLLELGANIIRHQVTDSTPSILDSDTTSKGISPLSLGRGPPAYEDIFGDLPPSYSEVSIMLKNQRNNTDEAVEMTVFDGEGTARESDTTTDGHTAVVENLV</sequence>
<reference evidence="1" key="1">
    <citation type="submission" date="2020-08" db="EMBL/GenBank/DDBJ databases">
        <title>Genome sequencing and assembly of the red palm weevil Rhynchophorus ferrugineus.</title>
        <authorList>
            <person name="Dias G.B."/>
            <person name="Bergman C.M."/>
            <person name="Manee M."/>
        </authorList>
    </citation>
    <scope>NUCLEOTIDE SEQUENCE</scope>
    <source>
        <strain evidence="1">AA-2017</strain>
        <tissue evidence="1">Whole larva</tissue>
    </source>
</reference>